<proteinExistence type="predicted"/>
<comment type="caution">
    <text evidence="2">The sequence shown here is derived from an EMBL/GenBank/DDBJ whole genome shotgun (WGS) entry which is preliminary data.</text>
</comment>
<feature type="domain" description="Amidase" evidence="1">
    <location>
        <begin position="89"/>
        <end position="135"/>
    </location>
</feature>
<dbReference type="Gene3D" id="3.90.1300.10">
    <property type="entry name" value="Amidase signature (AS) domain"/>
    <property type="match status" value="1"/>
</dbReference>
<dbReference type="EMBL" id="JBHUFF010000002">
    <property type="protein sequence ID" value="MFD1798278.1"/>
    <property type="molecule type" value="Genomic_DNA"/>
</dbReference>
<dbReference type="Proteomes" id="UP001597285">
    <property type="component" value="Unassembled WGS sequence"/>
</dbReference>
<evidence type="ECO:0000313" key="2">
    <source>
        <dbReference type="EMBL" id="MFD1798278.1"/>
    </source>
</evidence>
<protein>
    <submittedName>
        <fullName evidence="2">Amidase family protein</fullName>
    </submittedName>
</protein>
<keyword evidence="3" id="KW-1185">Reference proteome</keyword>
<sequence length="348" mass="38633">MNKNPVIEAAKKSFIALKNPYQSVAKVFPGTLNHFEKENTTYHYIGVKNKKHIPRSLLEKLAKNGNYLLHTLDVYSLGGRAIDISLQNPISGKLMTGSSSGTAINVLVGINDLGIGTDGGGSVLAPAMSVNLFGFISNLIEEEHVKQFVNHSTDDISFTVSLGYITRTFQEMQRALNATFPELQLTVEKTKQLVISTLAEQKIPSVLIQTNKYDKVISLSHPDIYGPREPLIAFLKTHLINCDFLISEEGPIDYQGFGDTVIGHMGEQTYEQQVSARKGLIRVVNMANATAIVVPKKEFATGYVLICESTSEKIPLMLSFAKKIALPPDELINRYFSNFDHYFPEEFM</sequence>
<dbReference type="Pfam" id="PF01425">
    <property type="entry name" value="Amidase"/>
    <property type="match status" value="1"/>
</dbReference>
<reference evidence="3" key="1">
    <citation type="journal article" date="2019" name="Int. J. Syst. Evol. Microbiol.">
        <title>The Global Catalogue of Microorganisms (GCM) 10K type strain sequencing project: providing services to taxonomists for standard genome sequencing and annotation.</title>
        <authorList>
            <consortium name="The Broad Institute Genomics Platform"/>
            <consortium name="The Broad Institute Genome Sequencing Center for Infectious Disease"/>
            <person name="Wu L."/>
            <person name="Ma J."/>
        </authorList>
    </citation>
    <scope>NUCLEOTIDE SEQUENCE [LARGE SCALE GENOMIC DNA]</scope>
    <source>
        <strain evidence="3">KCTC 42143</strain>
    </source>
</reference>
<name>A0ABW4NJJ4_9LACT</name>
<evidence type="ECO:0000313" key="3">
    <source>
        <dbReference type="Proteomes" id="UP001597285"/>
    </source>
</evidence>
<evidence type="ECO:0000259" key="1">
    <source>
        <dbReference type="Pfam" id="PF01425"/>
    </source>
</evidence>
<dbReference type="SUPFAM" id="SSF75304">
    <property type="entry name" value="Amidase signature (AS) enzymes"/>
    <property type="match status" value="1"/>
</dbReference>
<accession>A0ABW4NJJ4</accession>
<dbReference type="InterPro" id="IPR023631">
    <property type="entry name" value="Amidase_dom"/>
</dbReference>
<dbReference type="InterPro" id="IPR036928">
    <property type="entry name" value="AS_sf"/>
</dbReference>
<gene>
    <name evidence="2" type="ORF">ACFSBK_00170</name>
</gene>
<organism evidence="2 3">
    <name type="scientific">Carnobacterium antarcticum</name>
    <dbReference type="NCBI Taxonomy" id="2126436"/>
    <lineage>
        <taxon>Bacteria</taxon>
        <taxon>Bacillati</taxon>
        <taxon>Bacillota</taxon>
        <taxon>Bacilli</taxon>
        <taxon>Lactobacillales</taxon>
        <taxon>Carnobacteriaceae</taxon>
        <taxon>Carnobacterium</taxon>
    </lineage>
</organism>
<dbReference type="RefSeq" id="WP_058918835.1">
    <property type="nucleotide sequence ID" value="NZ_JBHSQC010000011.1"/>
</dbReference>